<dbReference type="GO" id="GO:0004623">
    <property type="term" value="F:phospholipase A2 activity"/>
    <property type="evidence" value="ECO:0007669"/>
    <property type="project" value="InterPro"/>
</dbReference>
<dbReference type="InterPro" id="IPR036444">
    <property type="entry name" value="PLipase_A2_dom_sf"/>
</dbReference>
<accession>A0A6A5U1D6</accession>
<dbReference type="GO" id="GO:0050482">
    <property type="term" value="P:arachidonate secretion"/>
    <property type="evidence" value="ECO:0007669"/>
    <property type="project" value="InterPro"/>
</dbReference>
<keyword evidence="2" id="KW-1185">Reference proteome</keyword>
<sequence length="122" mass="14357">VSRETPVETTDRLLFSSTMAQFQKAAAARDPNTLDWTNDGCSSSPDNPLGFNFNKSCTRHDFGYRNYKAQTRFSEANKQRIDIKFKEDMYQQCRSEWWRDLCERFADTYYAAVHVFGDKKRE</sequence>
<dbReference type="PANTHER" id="PTHR40787">
    <property type="entry name" value="SECRETED PROTEIN"/>
    <property type="match status" value="1"/>
</dbReference>
<evidence type="ECO:0000313" key="1">
    <source>
        <dbReference type="EMBL" id="KAF1958434.1"/>
    </source>
</evidence>
<dbReference type="Pfam" id="PF09056">
    <property type="entry name" value="Phospholip_A2_3"/>
    <property type="match status" value="1"/>
</dbReference>
<organism evidence="1 2">
    <name type="scientific">Byssothecium circinans</name>
    <dbReference type="NCBI Taxonomy" id="147558"/>
    <lineage>
        <taxon>Eukaryota</taxon>
        <taxon>Fungi</taxon>
        <taxon>Dikarya</taxon>
        <taxon>Ascomycota</taxon>
        <taxon>Pezizomycotina</taxon>
        <taxon>Dothideomycetes</taxon>
        <taxon>Pleosporomycetidae</taxon>
        <taxon>Pleosporales</taxon>
        <taxon>Massarineae</taxon>
        <taxon>Massarinaceae</taxon>
        <taxon>Byssothecium</taxon>
    </lineage>
</organism>
<dbReference type="Gene3D" id="1.20.90.10">
    <property type="entry name" value="Phospholipase A2 domain"/>
    <property type="match status" value="1"/>
</dbReference>
<dbReference type="Proteomes" id="UP000800035">
    <property type="component" value="Unassembled WGS sequence"/>
</dbReference>
<dbReference type="GO" id="GO:0006644">
    <property type="term" value="P:phospholipid metabolic process"/>
    <property type="evidence" value="ECO:0007669"/>
    <property type="project" value="InterPro"/>
</dbReference>
<dbReference type="OrthoDB" id="5120271at2759"/>
<proteinExistence type="predicted"/>
<feature type="non-terminal residue" evidence="1">
    <location>
        <position position="1"/>
    </location>
</feature>
<reference evidence="1" key="1">
    <citation type="journal article" date="2020" name="Stud. Mycol.">
        <title>101 Dothideomycetes genomes: a test case for predicting lifestyles and emergence of pathogens.</title>
        <authorList>
            <person name="Haridas S."/>
            <person name="Albert R."/>
            <person name="Binder M."/>
            <person name="Bloem J."/>
            <person name="Labutti K."/>
            <person name="Salamov A."/>
            <person name="Andreopoulos B."/>
            <person name="Baker S."/>
            <person name="Barry K."/>
            <person name="Bills G."/>
            <person name="Bluhm B."/>
            <person name="Cannon C."/>
            <person name="Castanera R."/>
            <person name="Culley D."/>
            <person name="Daum C."/>
            <person name="Ezra D."/>
            <person name="Gonzalez J."/>
            <person name="Henrissat B."/>
            <person name="Kuo A."/>
            <person name="Liang C."/>
            <person name="Lipzen A."/>
            <person name="Lutzoni F."/>
            <person name="Magnuson J."/>
            <person name="Mondo S."/>
            <person name="Nolan M."/>
            <person name="Ohm R."/>
            <person name="Pangilinan J."/>
            <person name="Park H.-J."/>
            <person name="Ramirez L."/>
            <person name="Alfaro M."/>
            <person name="Sun H."/>
            <person name="Tritt A."/>
            <person name="Yoshinaga Y."/>
            <person name="Zwiers L.-H."/>
            <person name="Turgeon B."/>
            <person name="Goodwin S."/>
            <person name="Spatafora J."/>
            <person name="Crous P."/>
            <person name="Grigoriev I."/>
        </authorList>
    </citation>
    <scope>NUCLEOTIDE SEQUENCE</scope>
    <source>
        <strain evidence="1">CBS 675.92</strain>
    </source>
</reference>
<dbReference type="PANTHER" id="PTHR40787:SF3">
    <property type="entry name" value="PROTEIN TRANSPORT PROTEIN SEC39"/>
    <property type="match status" value="1"/>
</dbReference>
<name>A0A6A5U1D6_9PLEO</name>
<feature type="non-terminal residue" evidence="1">
    <location>
        <position position="122"/>
    </location>
</feature>
<dbReference type="AlphaFoldDB" id="A0A6A5U1D6"/>
<dbReference type="SUPFAM" id="SSF48619">
    <property type="entry name" value="Phospholipase A2, PLA2"/>
    <property type="match status" value="1"/>
</dbReference>
<evidence type="ECO:0000313" key="2">
    <source>
        <dbReference type="Proteomes" id="UP000800035"/>
    </source>
</evidence>
<protein>
    <submittedName>
        <fullName evidence="1">Uncharacterized protein</fullName>
    </submittedName>
</protein>
<dbReference type="EMBL" id="ML976987">
    <property type="protein sequence ID" value="KAF1958434.1"/>
    <property type="molecule type" value="Genomic_DNA"/>
</dbReference>
<gene>
    <name evidence="1" type="ORF">CC80DRAFT_360700</name>
</gene>
<dbReference type="InterPro" id="IPR015141">
    <property type="entry name" value="PLipase_A2_prok/fun"/>
</dbReference>